<sequence length="165" mass="18613">MKIAILTLGTQGDVQPFAILGEALMKRGHQVTLSTAKNFSGLVESYGIDFLPVEADFYAFLNSDEGKKMMKNPFRAKKNLKTWVHPMIYNALKIFYKVSKESDRVLFHVKTMSDYFADQFPEKMIRANVVPAIEYTTEFINPVFSALPIPSFLNGLSYKLSDLGG</sequence>
<evidence type="ECO:0000313" key="3">
    <source>
        <dbReference type="Proteomes" id="UP000204551"/>
    </source>
</evidence>
<evidence type="ECO:0000259" key="1">
    <source>
        <dbReference type="Pfam" id="PF03033"/>
    </source>
</evidence>
<dbReference type="EMBL" id="CP022516">
    <property type="protein sequence ID" value="ASO08362.1"/>
    <property type="molecule type" value="Genomic_DNA"/>
</dbReference>
<accession>A0A221V437</accession>
<gene>
    <name evidence="2" type="primary">tylN</name>
    <name evidence="2" type="ORF">AREALGSMS7_04987</name>
</gene>
<geneLocation type="plasmid" evidence="3">
    <name>psms7</name>
</geneLocation>
<evidence type="ECO:0000313" key="2">
    <source>
        <dbReference type="EMBL" id="ASO08362.1"/>
    </source>
</evidence>
<organism evidence="2 3">
    <name type="scientific">Arenibacter algicola</name>
    <dbReference type="NCBI Taxonomy" id="616991"/>
    <lineage>
        <taxon>Bacteria</taxon>
        <taxon>Pseudomonadati</taxon>
        <taxon>Bacteroidota</taxon>
        <taxon>Flavobacteriia</taxon>
        <taxon>Flavobacteriales</taxon>
        <taxon>Flavobacteriaceae</taxon>
        <taxon>Arenibacter</taxon>
    </lineage>
</organism>
<feature type="domain" description="Glycosyltransferase family 28 N-terminal" evidence="1">
    <location>
        <begin position="3"/>
        <end position="85"/>
    </location>
</feature>
<dbReference type="Gene3D" id="3.40.50.2000">
    <property type="entry name" value="Glycogen Phosphorylase B"/>
    <property type="match status" value="1"/>
</dbReference>
<dbReference type="SUPFAM" id="SSF53756">
    <property type="entry name" value="UDP-Glycosyltransferase/glycogen phosphorylase"/>
    <property type="match status" value="1"/>
</dbReference>
<name>A0A221V437_9FLAO</name>
<dbReference type="PANTHER" id="PTHR48050:SF13">
    <property type="entry name" value="STEROL 3-BETA-GLUCOSYLTRANSFERASE UGT80A2"/>
    <property type="match status" value="1"/>
</dbReference>
<dbReference type="EC" id="2.4.1.317" evidence="2"/>
<dbReference type="Proteomes" id="UP000204551">
    <property type="component" value="Plasmid pSMS7"/>
</dbReference>
<dbReference type="InterPro" id="IPR050426">
    <property type="entry name" value="Glycosyltransferase_28"/>
</dbReference>
<dbReference type="PANTHER" id="PTHR48050">
    <property type="entry name" value="STEROL 3-BETA-GLUCOSYLTRANSFERASE"/>
    <property type="match status" value="1"/>
</dbReference>
<dbReference type="InterPro" id="IPR004276">
    <property type="entry name" value="GlycoTrans_28_N"/>
</dbReference>
<dbReference type="RefSeq" id="WP_093980727.1">
    <property type="nucleotide sequence ID" value="NZ_CP022516.1"/>
</dbReference>
<dbReference type="KEGG" id="aalg:AREALGSMS7_04987"/>
<dbReference type="GO" id="GO:0016758">
    <property type="term" value="F:hexosyltransferase activity"/>
    <property type="evidence" value="ECO:0007669"/>
    <property type="project" value="InterPro"/>
</dbReference>
<protein>
    <submittedName>
        <fullName evidence="2">O-mycaminosyltylonolide 6-deoxyallosyltransferase</fullName>
        <ecNumber evidence="2">2.4.1.317</ecNumber>
    </submittedName>
</protein>
<dbReference type="GO" id="GO:1901137">
    <property type="term" value="P:carbohydrate derivative biosynthetic process"/>
    <property type="evidence" value="ECO:0007669"/>
    <property type="project" value="UniProtKB-ARBA"/>
</dbReference>
<proteinExistence type="predicted"/>
<keyword evidence="2" id="KW-0328">Glycosyltransferase</keyword>
<dbReference type="Pfam" id="PF03033">
    <property type="entry name" value="Glyco_transf_28"/>
    <property type="match status" value="1"/>
</dbReference>
<dbReference type="AlphaFoldDB" id="A0A221V437"/>
<keyword evidence="2" id="KW-0808">Transferase</keyword>
<dbReference type="GO" id="GO:0005975">
    <property type="term" value="P:carbohydrate metabolic process"/>
    <property type="evidence" value="ECO:0007669"/>
    <property type="project" value="InterPro"/>
</dbReference>
<keyword evidence="2" id="KW-0614">Plasmid</keyword>
<reference evidence="2 3" key="1">
    <citation type="submission" date="2017-07" db="EMBL/GenBank/DDBJ databases">
        <title>Genome Sequence of Arenibacter algicola Strain SMS7 Isolated from a culture of the Diatom Skeletonema marinoi.</title>
        <authorList>
            <person name="Topel M."/>
            <person name="Pinder M.I.M."/>
            <person name="Johansson O.N."/>
            <person name="Kourtchenko O."/>
            <person name="Godhe A."/>
            <person name="Clarke A.K."/>
        </authorList>
    </citation>
    <scope>NUCLEOTIDE SEQUENCE [LARGE SCALE GENOMIC DNA]</scope>
    <source>
        <strain evidence="2 3">SMS7</strain>
        <plasmid evidence="3">Plasmid psms7</plasmid>
    </source>
</reference>